<sequence length="65" mass="7621">MFGFSRLDWCFDGEQPDFPRPDFSQYGRCHITRRGHHSCPDLLENGDGEAVRFCPRRTRRYSGSP</sequence>
<accession>A0A243QHH4</accession>
<organism evidence="1 2">
    <name type="scientific">Gordonia lacunae</name>
    <dbReference type="NCBI Taxonomy" id="417102"/>
    <lineage>
        <taxon>Bacteria</taxon>
        <taxon>Bacillati</taxon>
        <taxon>Actinomycetota</taxon>
        <taxon>Actinomycetes</taxon>
        <taxon>Mycobacteriales</taxon>
        <taxon>Gordoniaceae</taxon>
        <taxon>Gordonia</taxon>
    </lineage>
</organism>
<reference evidence="1 2" key="1">
    <citation type="submission" date="2017-05" db="EMBL/GenBank/DDBJ databases">
        <title>Biotechnological potential of actinobacteria isolated from South African environments.</title>
        <authorList>
            <person name="Le Roes-Hill M."/>
            <person name="Prins A."/>
            <person name="Durrell K.A."/>
        </authorList>
    </citation>
    <scope>NUCLEOTIDE SEQUENCE [LARGE SCALE GENOMIC DNA]</scope>
    <source>
        <strain evidence="1">BS2</strain>
    </source>
</reference>
<dbReference type="EMBL" id="NGFO01000003">
    <property type="protein sequence ID" value="OUC80225.1"/>
    <property type="molecule type" value="Genomic_DNA"/>
</dbReference>
<dbReference type="AlphaFoldDB" id="A0A243QHH4"/>
<name>A0A243QHH4_9ACTN</name>
<dbReference type="STRING" id="417102.CA982_03240"/>
<proteinExistence type="predicted"/>
<protein>
    <submittedName>
        <fullName evidence="1">Uncharacterized protein</fullName>
    </submittedName>
</protein>
<evidence type="ECO:0000313" key="1">
    <source>
        <dbReference type="EMBL" id="OUC80225.1"/>
    </source>
</evidence>
<gene>
    <name evidence="1" type="ORF">CA982_03240</name>
</gene>
<evidence type="ECO:0000313" key="2">
    <source>
        <dbReference type="Proteomes" id="UP000194632"/>
    </source>
</evidence>
<comment type="caution">
    <text evidence="1">The sequence shown here is derived from an EMBL/GenBank/DDBJ whole genome shotgun (WGS) entry which is preliminary data.</text>
</comment>
<keyword evidence="2" id="KW-1185">Reference proteome</keyword>
<dbReference type="Proteomes" id="UP000194632">
    <property type="component" value="Unassembled WGS sequence"/>
</dbReference>